<dbReference type="OrthoDB" id="61092at2759"/>
<proteinExistence type="predicted"/>
<protein>
    <recommendedName>
        <fullName evidence="2">RBR-type E3 ubiquitin transferase</fullName>
        <ecNumber evidence="2">2.3.2.31</ecNumber>
    </recommendedName>
</protein>
<dbReference type="GO" id="GO:0008270">
    <property type="term" value="F:zinc ion binding"/>
    <property type="evidence" value="ECO:0007669"/>
    <property type="project" value="UniProtKB-KW"/>
</dbReference>
<comment type="catalytic activity">
    <reaction evidence="1">
        <text>[E2 ubiquitin-conjugating enzyme]-S-ubiquitinyl-L-cysteine + [acceptor protein]-L-lysine = [E2 ubiquitin-conjugating enzyme]-L-cysteine + [acceptor protein]-N(6)-ubiquitinyl-L-lysine.</text>
        <dbReference type="EC" id="2.3.2.31"/>
    </reaction>
</comment>
<dbReference type="InterPro" id="IPR044066">
    <property type="entry name" value="TRIAD_supradom"/>
</dbReference>
<evidence type="ECO:0000256" key="2">
    <source>
        <dbReference type="ARBA" id="ARBA00012251"/>
    </source>
</evidence>
<feature type="domain" description="RING-type" evidence="9">
    <location>
        <begin position="799"/>
        <end position="1032"/>
    </location>
</feature>
<dbReference type="InterPro" id="IPR031127">
    <property type="entry name" value="E3_UB_ligase_RBR"/>
</dbReference>
<evidence type="ECO:0000256" key="8">
    <source>
        <dbReference type="ARBA" id="ARBA00022833"/>
    </source>
</evidence>
<dbReference type="PANTHER" id="PTHR11685">
    <property type="entry name" value="RBR FAMILY RING FINGER AND IBR DOMAIN-CONTAINING"/>
    <property type="match status" value="1"/>
</dbReference>
<keyword evidence="11" id="KW-1185">Reference proteome</keyword>
<dbReference type="GO" id="GO:0016567">
    <property type="term" value="P:protein ubiquitination"/>
    <property type="evidence" value="ECO:0007669"/>
    <property type="project" value="InterPro"/>
</dbReference>
<evidence type="ECO:0000313" key="11">
    <source>
        <dbReference type="Proteomes" id="UP000835052"/>
    </source>
</evidence>
<dbReference type="Gene3D" id="1.20.120.1750">
    <property type="match status" value="1"/>
</dbReference>
<evidence type="ECO:0000256" key="6">
    <source>
        <dbReference type="ARBA" id="ARBA00022771"/>
    </source>
</evidence>
<dbReference type="EC" id="2.3.2.31" evidence="2"/>
<comment type="caution">
    <text evidence="10">The sequence shown here is derived from an EMBL/GenBank/DDBJ whole genome shotgun (WGS) entry which is preliminary data.</text>
</comment>
<dbReference type="InterPro" id="IPR002867">
    <property type="entry name" value="IBR_dom"/>
</dbReference>
<sequence length="1055" mass="121475">MKSTLRDDNWEVDFPTLEAARWNTPSTSTTTSDFCSSSRTPYSEPTWGDPFPSIDWNRSDEEPGMREFLRTQKRMEEKVAYVEYHQVPCFILPEDKDVVPFLRPGALVADSKREYRTNHVGPEVTFHSNRFAGNSSASRARFEKIPRETIRERIENLPRQQKRHVREYYLMNKREIRVATSPAACRKLEQKPQEPIFHWAARIESGSTATDPLRSVSVTFPDNNYEIEARETREKLSRMEFRRPLHLTSLNCPFVIELEDGERPNINFSWENSRCAIFDELKWEIHNYKDFLNGVKEIKILPVAVRNHPAVSGMKDVFLSNQAVLIRFSSSDFRADAQKKLMRSWVIPDHFVNPQYDNSDPVETYAAEFIYTVKPKNGRGYVLMKNAHEVGFAAKVLQGNGFGILRDYCETLGGRKITFQFMPSVIDTTDQLVWLLEKIFEANNLDFVRAEMYFHRPQDMVKSSLDSRQRVAKRLILTANDEKIWRGPPVARDDYENIHRIAEDESLHPWTMGPQMNYDNPPGESRIRVDFHDRVFGQAMVKKLTKEMPSTQFFSLIRKDRRGVRLIPSVRRYLNISKRIRYTLGQIEHHKKGFRGETQIREDCEFTYVRLIDDFCVNNDFGSIIVEGYPHEYVVHVYNNLINAVAPIFIDCSGESACLLYGPGLKLAETLVQWQQGKIVMDIDLYNERIALFGRDEVVGLVKGELEKFHKSKHLTDMDAQILIDEPRFSPNMMNLLYLMYDNDDVFNQHVGEDGCIKVQGNMIDFRGKVAAFERLNELLETISEELRLMLGGPNSVPYRPDCAVCLCPVPDDYFRLSCAHIYCRTCFVGQVKHDLLNRVWPLKCAQEGCNLCVSPDDLKYLILGPSNRVRSLDDQKIVPLTRAAITVALRSGAGILACPTVDCQGIYEAVPKDLPAKIITCYECRQDTCTKCRLPRHGAVSCLTNSLLHHNADMSLLIYTRNLKEGKLRNCPNTACGAIIEKERGCNHMTCSACKTEFCWLCDCFTGRVQDIYKHLHEFHKGVGGDWDPFVDDEENFGLEEMRELLMGQVLPLP</sequence>
<keyword evidence="5" id="KW-0677">Repeat</keyword>
<dbReference type="AlphaFoldDB" id="A0A8S1HR41"/>
<evidence type="ECO:0000256" key="3">
    <source>
        <dbReference type="ARBA" id="ARBA00022679"/>
    </source>
</evidence>
<dbReference type="GO" id="GO:0061630">
    <property type="term" value="F:ubiquitin protein ligase activity"/>
    <property type="evidence" value="ECO:0007669"/>
    <property type="project" value="UniProtKB-EC"/>
</dbReference>
<dbReference type="SUPFAM" id="SSF57850">
    <property type="entry name" value="RING/U-box"/>
    <property type="match status" value="3"/>
</dbReference>
<dbReference type="EMBL" id="CAJGYM010000092">
    <property type="protein sequence ID" value="CAD6197362.1"/>
    <property type="molecule type" value="Genomic_DNA"/>
</dbReference>
<evidence type="ECO:0000256" key="1">
    <source>
        <dbReference type="ARBA" id="ARBA00001798"/>
    </source>
</evidence>
<dbReference type="SMART" id="SM00647">
    <property type="entry name" value="IBR"/>
    <property type="match status" value="2"/>
</dbReference>
<evidence type="ECO:0000259" key="9">
    <source>
        <dbReference type="PROSITE" id="PS51873"/>
    </source>
</evidence>
<evidence type="ECO:0000256" key="7">
    <source>
        <dbReference type="ARBA" id="ARBA00022786"/>
    </source>
</evidence>
<dbReference type="CDD" id="cd20335">
    <property type="entry name" value="BRcat_RBR"/>
    <property type="match status" value="1"/>
</dbReference>
<keyword evidence="4" id="KW-0479">Metal-binding</keyword>
<gene>
    <name evidence="10" type="ORF">CAUJ_LOCUS13271</name>
</gene>
<evidence type="ECO:0000256" key="4">
    <source>
        <dbReference type="ARBA" id="ARBA00022723"/>
    </source>
</evidence>
<dbReference type="PROSITE" id="PS51873">
    <property type="entry name" value="TRIAD"/>
    <property type="match status" value="1"/>
</dbReference>
<evidence type="ECO:0000256" key="5">
    <source>
        <dbReference type="ARBA" id="ARBA00022737"/>
    </source>
</evidence>
<keyword evidence="3" id="KW-0808">Transferase</keyword>
<dbReference type="Pfam" id="PF01485">
    <property type="entry name" value="IBR"/>
    <property type="match status" value="2"/>
</dbReference>
<keyword evidence="8" id="KW-0862">Zinc</keyword>
<organism evidence="10 11">
    <name type="scientific">Caenorhabditis auriculariae</name>
    <dbReference type="NCBI Taxonomy" id="2777116"/>
    <lineage>
        <taxon>Eukaryota</taxon>
        <taxon>Metazoa</taxon>
        <taxon>Ecdysozoa</taxon>
        <taxon>Nematoda</taxon>
        <taxon>Chromadorea</taxon>
        <taxon>Rhabditida</taxon>
        <taxon>Rhabditina</taxon>
        <taxon>Rhabditomorpha</taxon>
        <taxon>Rhabditoidea</taxon>
        <taxon>Rhabditidae</taxon>
        <taxon>Peloderinae</taxon>
        <taxon>Caenorhabditis</taxon>
    </lineage>
</organism>
<keyword evidence="6" id="KW-0863">Zinc-finger</keyword>
<evidence type="ECO:0000313" key="10">
    <source>
        <dbReference type="EMBL" id="CAD6197362.1"/>
    </source>
</evidence>
<name>A0A8S1HR41_9PELO</name>
<dbReference type="InterPro" id="IPR013083">
    <property type="entry name" value="Znf_RING/FYVE/PHD"/>
</dbReference>
<accession>A0A8S1HR41</accession>
<keyword evidence="7" id="KW-0833">Ubl conjugation pathway</keyword>
<reference evidence="10" key="1">
    <citation type="submission" date="2020-10" db="EMBL/GenBank/DDBJ databases">
        <authorList>
            <person name="Kikuchi T."/>
        </authorList>
    </citation>
    <scope>NUCLEOTIDE SEQUENCE</scope>
    <source>
        <strain evidence="10">NKZ352</strain>
    </source>
</reference>
<dbReference type="Gene3D" id="3.30.40.10">
    <property type="entry name" value="Zinc/RING finger domain, C3HC4 (zinc finger)"/>
    <property type="match status" value="1"/>
</dbReference>
<dbReference type="Proteomes" id="UP000835052">
    <property type="component" value="Unassembled WGS sequence"/>
</dbReference>